<protein>
    <submittedName>
        <fullName evidence="1">Uncharacterized protein</fullName>
    </submittedName>
</protein>
<dbReference type="EMBL" id="QSKW01000062">
    <property type="protein sequence ID" value="RHE89660.1"/>
    <property type="molecule type" value="Genomic_DNA"/>
</dbReference>
<sequence length="219" mass="25996">MSIKVKKPEVKMNLYETDKDVLKSFITNEKIDGVFTEKYLILQNFADDCRFSSDIQPELMEYLLPFYLRIIEEAIMHQNKMAEDIYSQFNSMIFFNQQNFKNSVGEKYPYVMEYYVEQTVKRMEMGNKTILGDISLFNTTIAFDRNNIVKLFDKIYGGSLAIKYSFFKYISVLLFKESDNLLAINEERPFWTSEIWDFDAQFSDAFFGIRKLFNIMKGM</sequence>
<organism evidence="1 2">
    <name type="scientific">Roseburia inulinivorans</name>
    <dbReference type="NCBI Taxonomy" id="360807"/>
    <lineage>
        <taxon>Bacteria</taxon>
        <taxon>Bacillati</taxon>
        <taxon>Bacillota</taxon>
        <taxon>Clostridia</taxon>
        <taxon>Lachnospirales</taxon>
        <taxon>Lachnospiraceae</taxon>
        <taxon>Roseburia</taxon>
    </lineage>
</organism>
<dbReference type="RefSeq" id="WP_118930702.1">
    <property type="nucleotide sequence ID" value="NZ_QSKW01000062.1"/>
</dbReference>
<name>A0A414L4N1_9FIRM</name>
<proteinExistence type="predicted"/>
<comment type="caution">
    <text evidence="1">The sequence shown here is derived from an EMBL/GenBank/DDBJ whole genome shotgun (WGS) entry which is preliminary data.</text>
</comment>
<gene>
    <name evidence="1" type="ORF">DW707_18075</name>
</gene>
<dbReference type="Proteomes" id="UP000286271">
    <property type="component" value="Unassembled WGS sequence"/>
</dbReference>
<evidence type="ECO:0000313" key="2">
    <source>
        <dbReference type="Proteomes" id="UP000286271"/>
    </source>
</evidence>
<evidence type="ECO:0000313" key="1">
    <source>
        <dbReference type="EMBL" id="RHE89660.1"/>
    </source>
</evidence>
<dbReference type="AlphaFoldDB" id="A0A414L4N1"/>
<reference evidence="1 2" key="1">
    <citation type="submission" date="2018-08" db="EMBL/GenBank/DDBJ databases">
        <title>A genome reference for cultivated species of the human gut microbiota.</title>
        <authorList>
            <person name="Zou Y."/>
            <person name="Xue W."/>
            <person name="Luo G."/>
        </authorList>
    </citation>
    <scope>NUCLEOTIDE SEQUENCE [LARGE SCALE GENOMIC DNA]</scope>
    <source>
        <strain evidence="1 2">AM27-11</strain>
    </source>
</reference>
<accession>A0A414L4N1</accession>